<dbReference type="RefSeq" id="WP_109655608.1">
    <property type="nucleotide sequence ID" value="NZ_CP029145.1"/>
</dbReference>
<dbReference type="Pfam" id="PF02129">
    <property type="entry name" value="Peptidase_S15"/>
    <property type="match status" value="1"/>
</dbReference>
<reference evidence="3" key="1">
    <citation type="submission" date="2018-04" db="EMBL/GenBank/DDBJ databases">
        <title>Complete genome of Antarctic heterotrophic bacterium Hymenobacter nivis.</title>
        <authorList>
            <person name="Terashima M."/>
        </authorList>
    </citation>
    <scope>NUCLEOTIDE SEQUENCE [LARGE SCALE GENOMIC DNA]</scope>
    <source>
        <strain evidence="3">NBRC 111535</strain>
    </source>
</reference>
<dbReference type="OrthoDB" id="9814760at2"/>
<dbReference type="AlphaFoldDB" id="A0A2Z3GKD6"/>
<feature type="domain" description="Xaa-Pro dipeptidyl-peptidase-like" evidence="1">
    <location>
        <begin position="5"/>
        <end position="85"/>
    </location>
</feature>
<sequence length="102" mass="10609">MLAGIAQHGYVLIASQLRGTPGSEGKDEFGGADTLDVISCIPALAQLPKADTSRLGLYGISWGGLNALQLLRSERYIRAAIVNSGVLGALAALQRPDGEGFK</sequence>
<dbReference type="Gene3D" id="3.40.50.1820">
    <property type="entry name" value="alpha/beta hydrolase"/>
    <property type="match status" value="1"/>
</dbReference>
<keyword evidence="3" id="KW-1185">Reference proteome</keyword>
<accession>A0A2Z3GKD6</accession>
<evidence type="ECO:0000313" key="3">
    <source>
        <dbReference type="Proteomes" id="UP000245999"/>
    </source>
</evidence>
<dbReference type="SUPFAM" id="SSF53474">
    <property type="entry name" value="alpha/beta-Hydrolases"/>
    <property type="match status" value="1"/>
</dbReference>
<organism evidence="2 3">
    <name type="scientific">Hymenobacter nivis</name>
    <dbReference type="NCBI Taxonomy" id="1850093"/>
    <lineage>
        <taxon>Bacteria</taxon>
        <taxon>Pseudomonadati</taxon>
        <taxon>Bacteroidota</taxon>
        <taxon>Cytophagia</taxon>
        <taxon>Cytophagales</taxon>
        <taxon>Hymenobacteraceae</taxon>
        <taxon>Hymenobacter</taxon>
    </lineage>
</organism>
<evidence type="ECO:0000313" key="2">
    <source>
        <dbReference type="EMBL" id="AWM32502.1"/>
    </source>
</evidence>
<dbReference type="GO" id="GO:0016787">
    <property type="term" value="F:hydrolase activity"/>
    <property type="evidence" value="ECO:0007669"/>
    <property type="project" value="InterPro"/>
</dbReference>
<gene>
    <name evidence="2" type="ORF">DDQ68_06695</name>
</gene>
<protein>
    <recommendedName>
        <fullName evidence="1">Xaa-Pro dipeptidyl-peptidase-like domain-containing protein</fullName>
    </recommendedName>
</protein>
<dbReference type="InterPro" id="IPR029058">
    <property type="entry name" value="AB_hydrolase_fold"/>
</dbReference>
<dbReference type="EMBL" id="CP029145">
    <property type="protein sequence ID" value="AWM32502.1"/>
    <property type="molecule type" value="Genomic_DNA"/>
</dbReference>
<dbReference type="KEGG" id="hnv:DDQ68_06695"/>
<dbReference type="InterPro" id="IPR000383">
    <property type="entry name" value="Xaa-Pro-like_dom"/>
</dbReference>
<proteinExistence type="predicted"/>
<evidence type="ECO:0000259" key="1">
    <source>
        <dbReference type="Pfam" id="PF02129"/>
    </source>
</evidence>
<name>A0A2Z3GKD6_9BACT</name>
<dbReference type="Proteomes" id="UP000245999">
    <property type="component" value="Chromosome"/>
</dbReference>